<comment type="caution">
    <text evidence="1">The sequence shown here is derived from an EMBL/GenBank/DDBJ whole genome shotgun (WGS) entry which is preliminary data.</text>
</comment>
<dbReference type="RefSeq" id="WP_303303944.1">
    <property type="nucleotide sequence ID" value="NZ_BAABDA010000007.1"/>
</dbReference>
<evidence type="ECO:0008006" key="3">
    <source>
        <dbReference type="Google" id="ProtNLM"/>
    </source>
</evidence>
<evidence type="ECO:0000313" key="1">
    <source>
        <dbReference type="EMBL" id="MDO5976637.1"/>
    </source>
</evidence>
<organism evidence="1 2">
    <name type="scientific">Flavivirga jejuensis</name>
    <dbReference type="NCBI Taxonomy" id="870487"/>
    <lineage>
        <taxon>Bacteria</taxon>
        <taxon>Pseudomonadati</taxon>
        <taxon>Bacteroidota</taxon>
        <taxon>Flavobacteriia</taxon>
        <taxon>Flavobacteriales</taxon>
        <taxon>Flavobacteriaceae</taxon>
        <taxon>Flavivirga</taxon>
    </lineage>
</organism>
<reference evidence="1" key="1">
    <citation type="submission" date="2023-07" db="EMBL/GenBank/DDBJ databases">
        <title>Two novel species in the genus Flavivirga.</title>
        <authorList>
            <person name="Kwon K."/>
        </authorList>
    </citation>
    <scope>NUCLEOTIDE SEQUENCE</scope>
    <source>
        <strain evidence="1">KACC 14158</strain>
    </source>
</reference>
<accession>A0ABT8WTZ0</accession>
<dbReference type="Proteomes" id="UP001176806">
    <property type="component" value="Unassembled WGS sequence"/>
</dbReference>
<gene>
    <name evidence="1" type="ORF">Q4Q40_20740</name>
</gene>
<protein>
    <recommendedName>
        <fullName evidence="3">LURP-one-related protein</fullName>
    </recommendedName>
</protein>
<dbReference type="Pfam" id="PF04525">
    <property type="entry name" value="LOR"/>
    <property type="match status" value="1"/>
</dbReference>
<sequence>MKDIKYPVDFKFNIGTLANDFIAKDTLGITLAYVRQKMFKLKEDILIYNDESKTEINYRIKADRWIDFSAAYSIKDKNNNEIGKIARKGWKSIWKTEYELINQHQKLQYHIREDNAWVKVLDSLLGQVPVLGALTGYFFNPSYSVLDLKNKPIVRLKKEASFFGRKFQITKLSDIDLDDEERIILGLMMMILLERRKG</sequence>
<dbReference type="EMBL" id="JAUOEL010000008">
    <property type="protein sequence ID" value="MDO5976637.1"/>
    <property type="molecule type" value="Genomic_DNA"/>
</dbReference>
<dbReference type="InterPro" id="IPR007612">
    <property type="entry name" value="LOR"/>
</dbReference>
<keyword evidence="2" id="KW-1185">Reference proteome</keyword>
<evidence type="ECO:0000313" key="2">
    <source>
        <dbReference type="Proteomes" id="UP001176806"/>
    </source>
</evidence>
<name>A0ABT8WTZ0_9FLAO</name>
<proteinExistence type="predicted"/>